<evidence type="ECO:0000256" key="2">
    <source>
        <dbReference type="SAM" id="Phobius"/>
    </source>
</evidence>
<accession>A0A8E2JR02</accession>
<evidence type="ECO:0000313" key="4">
    <source>
        <dbReference type="Proteomes" id="UP000250140"/>
    </source>
</evidence>
<proteinExistence type="inferred from homology"/>
<dbReference type="Pfam" id="PF11807">
    <property type="entry name" value="UstYa"/>
    <property type="match status" value="1"/>
</dbReference>
<dbReference type="OrthoDB" id="3687641at2759"/>
<dbReference type="EMBL" id="KV750084">
    <property type="protein sequence ID" value="OCL06359.1"/>
    <property type="molecule type" value="Genomic_DNA"/>
</dbReference>
<dbReference type="Proteomes" id="UP000250140">
    <property type="component" value="Unassembled WGS sequence"/>
</dbReference>
<reference evidence="3 4" key="1">
    <citation type="journal article" date="2016" name="Nat. Commun.">
        <title>Ectomycorrhizal ecology is imprinted in the genome of the dominant symbiotic fungus Cenococcum geophilum.</title>
        <authorList>
            <consortium name="DOE Joint Genome Institute"/>
            <person name="Peter M."/>
            <person name="Kohler A."/>
            <person name="Ohm R.A."/>
            <person name="Kuo A."/>
            <person name="Krutzmann J."/>
            <person name="Morin E."/>
            <person name="Arend M."/>
            <person name="Barry K.W."/>
            <person name="Binder M."/>
            <person name="Choi C."/>
            <person name="Clum A."/>
            <person name="Copeland A."/>
            <person name="Grisel N."/>
            <person name="Haridas S."/>
            <person name="Kipfer T."/>
            <person name="LaButti K."/>
            <person name="Lindquist E."/>
            <person name="Lipzen A."/>
            <person name="Maire R."/>
            <person name="Meier B."/>
            <person name="Mihaltcheva S."/>
            <person name="Molinier V."/>
            <person name="Murat C."/>
            <person name="Poggeler S."/>
            <person name="Quandt C.A."/>
            <person name="Sperisen C."/>
            <person name="Tritt A."/>
            <person name="Tisserant E."/>
            <person name="Crous P.W."/>
            <person name="Henrissat B."/>
            <person name="Nehls U."/>
            <person name="Egli S."/>
            <person name="Spatafora J.W."/>
            <person name="Grigoriev I.V."/>
            <person name="Martin F.M."/>
        </authorList>
    </citation>
    <scope>NUCLEOTIDE SEQUENCE [LARGE SCALE GENOMIC DNA]</scope>
    <source>
        <strain evidence="3 4">CBS 207.34</strain>
    </source>
</reference>
<keyword evidence="2" id="KW-1133">Transmembrane helix</keyword>
<keyword evidence="2" id="KW-0812">Transmembrane</keyword>
<dbReference type="PANTHER" id="PTHR33365">
    <property type="entry name" value="YALI0B05434P"/>
    <property type="match status" value="1"/>
</dbReference>
<dbReference type="GO" id="GO:0043386">
    <property type="term" value="P:mycotoxin biosynthetic process"/>
    <property type="evidence" value="ECO:0007669"/>
    <property type="project" value="InterPro"/>
</dbReference>
<protein>
    <submittedName>
        <fullName evidence="3">Uncharacterized protein</fullName>
    </submittedName>
</protein>
<dbReference type="PANTHER" id="PTHR33365:SF7">
    <property type="entry name" value="TAT PATHWAY SIGNAL SEQUENCE"/>
    <property type="match status" value="1"/>
</dbReference>
<keyword evidence="4" id="KW-1185">Reference proteome</keyword>
<comment type="similarity">
    <text evidence="1">Belongs to the ustYa family.</text>
</comment>
<keyword evidence="2" id="KW-0472">Membrane</keyword>
<organism evidence="3 4">
    <name type="scientific">Glonium stellatum</name>
    <dbReference type="NCBI Taxonomy" id="574774"/>
    <lineage>
        <taxon>Eukaryota</taxon>
        <taxon>Fungi</taxon>
        <taxon>Dikarya</taxon>
        <taxon>Ascomycota</taxon>
        <taxon>Pezizomycotina</taxon>
        <taxon>Dothideomycetes</taxon>
        <taxon>Pleosporomycetidae</taxon>
        <taxon>Gloniales</taxon>
        <taxon>Gloniaceae</taxon>
        <taxon>Glonium</taxon>
    </lineage>
</organism>
<name>A0A8E2JR02_9PEZI</name>
<dbReference type="InterPro" id="IPR021765">
    <property type="entry name" value="UstYa-like"/>
</dbReference>
<evidence type="ECO:0000313" key="3">
    <source>
        <dbReference type="EMBL" id="OCL06359.1"/>
    </source>
</evidence>
<evidence type="ECO:0000256" key="1">
    <source>
        <dbReference type="ARBA" id="ARBA00035112"/>
    </source>
</evidence>
<dbReference type="AlphaFoldDB" id="A0A8E2JR02"/>
<gene>
    <name evidence="3" type="ORF">AOQ84DRAFT_411272</name>
</gene>
<feature type="transmembrane region" description="Helical" evidence="2">
    <location>
        <begin position="33"/>
        <end position="55"/>
    </location>
</feature>
<sequence>MENHSSDDKLETLYKCPTCERELYRPPHKRVRYWMVSFAIHTTLLLFTFSLLNSFHSPKIPQRKPLSAAEHDSHLVGTISSPLNGHEQYKIEALSSSYWSNELYFGEPNYKSDYAWNNLTWPRSFRLHRKEATRLNLTDSVLVQPGEDFGTMLGVLHNLHCLMMYSEYYYPDASQEEHEHNRIHSLHCLESLRTSALCYPDLNPHPYFWSGNKYHDITVSSKVTRKCVNWEALQQRLELRNFKSSELMANTGPSS</sequence>